<keyword evidence="3" id="KW-0862">Zinc</keyword>
<accession>A0A9J6DG97</accession>
<gene>
    <name evidence="8" type="ORF">HPB51_013305</name>
</gene>
<dbReference type="EMBL" id="JABSTU010000009">
    <property type="protein sequence ID" value="KAH8021204.1"/>
    <property type="molecule type" value="Genomic_DNA"/>
</dbReference>
<dbReference type="Proteomes" id="UP000821866">
    <property type="component" value="Chromosome 7"/>
</dbReference>
<evidence type="ECO:0000256" key="3">
    <source>
        <dbReference type="ARBA" id="ARBA00022833"/>
    </source>
</evidence>
<keyword evidence="4 5" id="KW-0238">DNA-binding</keyword>
<evidence type="ECO:0000256" key="2">
    <source>
        <dbReference type="ARBA" id="ARBA00022771"/>
    </source>
</evidence>
<dbReference type="PROSITE" id="PS50950">
    <property type="entry name" value="ZF_THAP"/>
    <property type="match status" value="1"/>
</dbReference>
<protein>
    <recommendedName>
        <fullName evidence="7">THAP-type domain-containing protein</fullName>
    </recommendedName>
</protein>
<dbReference type="InterPro" id="IPR006612">
    <property type="entry name" value="THAP_Znf"/>
</dbReference>
<dbReference type="SUPFAM" id="SSF57716">
    <property type="entry name" value="Glucocorticoid receptor-like (DNA-binding domain)"/>
    <property type="match status" value="1"/>
</dbReference>
<comment type="caution">
    <text evidence="8">The sequence shown here is derived from an EMBL/GenBank/DDBJ whole genome shotgun (WGS) entry which is preliminary data.</text>
</comment>
<keyword evidence="1" id="KW-0479">Metal-binding</keyword>
<dbReference type="Pfam" id="PF05485">
    <property type="entry name" value="THAP"/>
    <property type="match status" value="1"/>
</dbReference>
<reference evidence="8" key="2">
    <citation type="submission" date="2021-09" db="EMBL/GenBank/DDBJ databases">
        <authorList>
            <person name="Jia N."/>
            <person name="Wang J."/>
            <person name="Shi W."/>
            <person name="Du L."/>
            <person name="Sun Y."/>
            <person name="Zhan W."/>
            <person name="Jiang J."/>
            <person name="Wang Q."/>
            <person name="Zhang B."/>
            <person name="Ji P."/>
            <person name="Sakyi L.B."/>
            <person name="Cui X."/>
            <person name="Yuan T."/>
            <person name="Jiang B."/>
            <person name="Yang W."/>
            <person name="Lam T.T.-Y."/>
            <person name="Chang Q."/>
            <person name="Ding S."/>
            <person name="Wang X."/>
            <person name="Zhu J."/>
            <person name="Ruan X."/>
            <person name="Zhao L."/>
            <person name="Wei J."/>
            <person name="Que T."/>
            <person name="Du C."/>
            <person name="Cheng J."/>
            <person name="Dai P."/>
            <person name="Han X."/>
            <person name="Huang E."/>
            <person name="Gao Y."/>
            <person name="Liu J."/>
            <person name="Shao H."/>
            <person name="Ye R."/>
            <person name="Li L."/>
            <person name="Wei W."/>
            <person name="Wang X."/>
            <person name="Wang C."/>
            <person name="Huo Q."/>
            <person name="Li W."/>
            <person name="Guo W."/>
            <person name="Chen H."/>
            <person name="Chen S."/>
            <person name="Zhou L."/>
            <person name="Zhou L."/>
            <person name="Ni X."/>
            <person name="Tian J."/>
            <person name="Zhou Y."/>
            <person name="Sheng Y."/>
            <person name="Liu T."/>
            <person name="Pan Y."/>
            <person name="Xia L."/>
            <person name="Li J."/>
            <person name="Zhao F."/>
            <person name="Cao W."/>
        </authorList>
    </citation>
    <scope>NUCLEOTIDE SEQUENCE</scope>
    <source>
        <strain evidence="8">Rmic-2018</strain>
        <tissue evidence="8">Larvae</tissue>
    </source>
</reference>
<dbReference type="Gene3D" id="6.20.210.20">
    <property type="entry name" value="THAP domain"/>
    <property type="match status" value="1"/>
</dbReference>
<dbReference type="InterPro" id="IPR026516">
    <property type="entry name" value="THAP1/10"/>
</dbReference>
<keyword evidence="9" id="KW-1185">Reference proteome</keyword>
<dbReference type="VEuPathDB" id="VectorBase:LOC119172935"/>
<dbReference type="SMART" id="SM00980">
    <property type="entry name" value="THAP"/>
    <property type="match status" value="1"/>
</dbReference>
<reference evidence="8" key="1">
    <citation type="journal article" date="2020" name="Cell">
        <title>Large-Scale Comparative Analyses of Tick Genomes Elucidate Their Genetic Diversity and Vector Capacities.</title>
        <authorList>
            <consortium name="Tick Genome and Microbiome Consortium (TIGMIC)"/>
            <person name="Jia N."/>
            <person name="Wang J."/>
            <person name="Shi W."/>
            <person name="Du L."/>
            <person name="Sun Y."/>
            <person name="Zhan W."/>
            <person name="Jiang J.F."/>
            <person name="Wang Q."/>
            <person name="Zhang B."/>
            <person name="Ji P."/>
            <person name="Bell-Sakyi L."/>
            <person name="Cui X.M."/>
            <person name="Yuan T.T."/>
            <person name="Jiang B.G."/>
            <person name="Yang W.F."/>
            <person name="Lam T.T."/>
            <person name="Chang Q.C."/>
            <person name="Ding S.J."/>
            <person name="Wang X.J."/>
            <person name="Zhu J.G."/>
            <person name="Ruan X.D."/>
            <person name="Zhao L."/>
            <person name="Wei J.T."/>
            <person name="Ye R.Z."/>
            <person name="Que T.C."/>
            <person name="Du C.H."/>
            <person name="Zhou Y.H."/>
            <person name="Cheng J.X."/>
            <person name="Dai P.F."/>
            <person name="Guo W.B."/>
            <person name="Han X.H."/>
            <person name="Huang E.J."/>
            <person name="Li L.F."/>
            <person name="Wei W."/>
            <person name="Gao Y.C."/>
            <person name="Liu J.Z."/>
            <person name="Shao H.Z."/>
            <person name="Wang X."/>
            <person name="Wang C.C."/>
            <person name="Yang T.C."/>
            <person name="Huo Q.B."/>
            <person name="Li W."/>
            <person name="Chen H.Y."/>
            <person name="Chen S.E."/>
            <person name="Zhou L.G."/>
            <person name="Ni X.B."/>
            <person name="Tian J.H."/>
            <person name="Sheng Y."/>
            <person name="Liu T."/>
            <person name="Pan Y.S."/>
            <person name="Xia L.Y."/>
            <person name="Li J."/>
            <person name="Zhao F."/>
            <person name="Cao W.C."/>
        </authorList>
    </citation>
    <scope>NUCLEOTIDE SEQUENCE</scope>
    <source>
        <strain evidence="8">Rmic-2018</strain>
    </source>
</reference>
<keyword evidence="2 5" id="KW-0863">Zinc-finger</keyword>
<evidence type="ECO:0000259" key="7">
    <source>
        <dbReference type="PROSITE" id="PS50950"/>
    </source>
</evidence>
<dbReference type="InterPro" id="IPR038441">
    <property type="entry name" value="THAP_Znf_sf"/>
</dbReference>
<dbReference type="GO" id="GO:0008270">
    <property type="term" value="F:zinc ion binding"/>
    <property type="evidence" value="ECO:0007669"/>
    <property type="project" value="UniProtKB-KW"/>
</dbReference>
<sequence>MPSKKARTCFVPLCKGGYKSSTQKVSLFRAPTDPARLKEWARNIKREDKVLDNTCVVCSRHFDERFIRKKFTHVINGETVQLDRERPALTEHAVPTIFPDAPSYFTKQVPKKRKARDFGNTEAAPSKRSASNTDVDVVVEMDVCPEETPQPPKLLGDIILPSPLCSKVVLPSEPTALCFAWHTSSEPGDLRVMKHVTISACTEATAVQENSFLCTVFCRGIKTDELPVNNKCDAAEALKKADGLKLCPGCGIEPVASGQCVKFGAAHFAKNCLVTSPDGKPCLRCKYTRKLVQNHMHRLKKKRSTSFKQRLARKSLELFRTKRKLTKARRILEDLRIMNQNIASSTLDERIEGLHPKQRLAVKTCFDAASKKSTRGMVYDQLWVLECILMRIKSPKLYEHVRRHEILALPSKSCLDRHMAGFKSSFGFNASVFEALKKKTEGMGAHM</sequence>
<evidence type="ECO:0000256" key="1">
    <source>
        <dbReference type="ARBA" id="ARBA00022723"/>
    </source>
</evidence>
<evidence type="ECO:0000256" key="4">
    <source>
        <dbReference type="ARBA" id="ARBA00023125"/>
    </source>
</evidence>
<dbReference type="PANTHER" id="PTHR46600:SF11">
    <property type="entry name" value="THAP DOMAIN-CONTAINING PROTEIN 10"/>
    <property type="match status" value="1"/>
</dbReference>
<feature type="domain" description="THAP-type" evidence="7">
    <location>
        <begin position="1"/>
        <end position="98"/>
    </location>
</feature>
<organism evidence="8 9">
    <name type="scientific">Rhipicephalus microplus</name>
    <name type="common">Cattle tick</name>
    <name type="synonym">Boophilus microplus</name>
    <dbReference type="NCBI Taxonomy" id="6941"/>
    <lineage>
        <taxon>Eukaryota</taxon>
        <taxon>Metazoa</taxon>
        <taxon>Ecdysozoa</taxon>
        <taxon>Arthropoda</taxon>
        <taxon>Chelicerata</taxon>
        <taxon>Arachnida</taxon>
        <taxon>Acari</taxon>
        <taxon>Parasitiformes</taxon>
        <taxon>Ixodida</taxon>
        <taxon>Ixodoidea</taxon>
        <taxon>Ixodidae</taxon>
        <taxon>Rhipicephalinae</taxon>
        <taxon>Rhipicephalus</taxon>
        <taxon>Boophilus</taxon>
    </lineage>
</organism>
<feature type="region of interest" description="Disordered" evidence="6">
    <location>
        <begin position="109"/>
        <end position="132"/>
    </location>
</feature>
<proteinExistence type="predicted"/>
<dbReference type="SMART" id="SM00692">
    <property type="entry name" value="DM3"/>
    <property type="match status" value="1"/>
</dbReference>
<evidence type="ECO:0000256" key="5">
    <source>
        <dbReference type="PROSITE-ProRule" id="PRU00309"/>
    </source>
</evidence>
<dbReference type="GO" id="GO:0043565">
    <property type="term" value="F:sequence-specific DNA binding"/>
    <property type="evidence" value="ECO:0007669"/>
    <property type="project" value="InterPro"/>
</dbReference>
<evidence type="ECO:0000313" key="9">
    <source>
        <dbReference type="Proteomes" id="UP000821866"/>
    </source>
</evidence>
<evidence type="ECO:0000313" key="8">
    <source>
        <dbReference type="EMBL" id="KAH8021204.1"/>
    </source>
</evidence>
<evidence type="ECO:0000256" key="6">
    <source>
        <dbReference type="SAM" id="MobiDB-lite"/>
    </source>
</evidence>
<dbReference type="PANTHER" id="PTHR46600">
    <property type="entry name" value="THAP DOMAIN-CONTAINING"/>
    <property type="match status" value="1"/>
</dbReference>
<dbReference type="AlphaFoldDB" id="A0A9J6DG97"/>
<name>A0A9J6DG97_RHIMP</name>